<sequence length="401" mass="43600">MESDDPTPLSSVIGLRATRHKPGHVRNWFDGLLPDNVAVREEWGRRFQVSARNPLALLRHVGRDAAGAVQVVPEGQEADDAIARTGDVEWLADDDLESLLAGLSRGRGDWGRELQNGRWSLAGAQNKAALHHDGHRWGIPLDSTPTTHILKAAIGGYDLHDINEYACQRAARELGLPAATTTLLEKGEERAVVSQRYDRVVIDGAWRRLHQEDLCQALGVSPAMKYQSDGGPGLAQFLTVFAQFQPLAQQQAARRTFFDYLCFNVIIGASDAHAKNFSVLRAGSASRLAPLYDVASVLPYLSERIASSGLRTEGPRSALRIGSTYDLPAIGEDDIASCARSLGLPPGEGVERYRDLAARAPGAFEQVAASLGVEDHARFVRELSGKVAAHVAGRWRHGVLF</sequence>
<accession>A0ABN2VW51</accession>
<dbReference type="InterPro" id="IPR052028">
    <property type="entry name" value="HipA_Ser/Thr_kinase"/>
</dbReference>
<evidence type="ECO:0000256" key="3">
    <source>
        <dbReference type="ARBA" id="ARBA00022777"/>
    </source>
</evidence>
<evidence type="ECO:0000259" key="5">
    <source>
        <dbReference type="Pfam" id="PF13657"/>
    </source>
</evidence>
<dbReference type="PANTHER" id="PTHR37419">
    <property type="entry name" value="SERINE/THREONINE-PROTEIN KINASE TOXIN HIPA"/>
    <property type="match status" value="1"/>
</dbReference>
<comment type="similarity">
    <text evidence="1">Belongs to the HipA Ser/Thr kinase family.</text>
</comment>
<dbReference type="InterPro" id="IPR017508">
    <property type="entry name" value="HipA_N1"/>
</dbReference>
<dbReference type="Proteomes" id="UP001501480">
    <property type="component" value="Unassembled WGS sequence"/>
</dbReference>
<evidence type="ECO:0000313" key="7">
    <source>
        <dbReference type="Proteomes" id="UP001501480"/>
    </source>
</evidence>
<feature type="domain" description="HipA N-terminal subdomain 1" evidence="5">
    <location>
        <begin position="5"/>
        <end position="71"/>
    </location>
</feature>
<feature type="domain" description="HipA-like C-terminal" evidence="4">
    <location>
        <begin position="119"/>
        <end position="360"/>
    </location>
</feature>
<proteinExistence type="inferred from homology"/>
<organism evidence="6 7">
    <name type="scientific">Aeromicrobium halocynthiae</name>
    <dbReference type="NCBI Taxonomy" id="560557"/>
    <lineage>
        <taxon>Bacteria</taxon>
        <taxon>Bacillati</taxon>
        <taxon>Actinomycetota</taxon>
        <taxon>Actinomycetes</taxon>
        <taxon>Propionibacteriales</taxon>
        <taxon>Nocardioidaceae</taxon>
        <taxon>Aeromicrobium</taxon>
    </lineage>
</organism>
<evidence type="ECO:0000256" key="1">
    <source>
        <dbReference type="ARBA" id="ARBA00010164"/>
    </source>
</evidence>
<dbReference type="InterPro" id="IPR012893">
    <property type="entry name" value="HipA-like_C"/>
</dbReference>
<dbReference type="NCBIfam" id="TIGR03071">
    <property type="entry name" value="couple_hipA"/>
    <property type="match status" value="1"/>
</dbReference>
<dbReference type="EMBL" id="BAAAPY010000002">
    <property type="protein sequence ID" value="GAA2074185.1"/>
    <property type="molecule type" value="Genomic_DNA"/>
</dbReference>
<keyword evidence="2" id="KW-0808">Transferase</keyword>
<comment type="caution">
    <text evidence="6">The sequence shown here is derived from an EMBL/GenBank/DDBJ whole genome shotgun (WGS) entry which is preliminary data.</text>
</comment>
<evidence type="ECO:0000313" key="6">
    <source>
        <dbReference type="EMBL" id="GAA2074185.1"/>
    </source>
</evidence>
<protein>
    <submittedName>
        <fullName evidence="6">Type II toxin-antitoxin system HipA family toxin</fullName>
    </submittedName>
</protein>
<gene>
    <name evidence="6" type="ORF">GCM10009821_11020</name>
</gene>
<dbReference type="Gene3D" id="1.10.1070.20">
    <property type="match status" value="1"/>
</dbReference>
<dbReference type="Pfam" id="PF13657">
    <property type="entry name" value="Couple_hipA"/>
    <property type="match status" value="1"/>
</dbReference>
<reference evidence="6 7" key="1">
    <citation type="journal article" date="2019" name="Int. J. Syst. Evol. Microbiol.">
        <title>The Global Catalogue of Microorganisms (GCM) 10K type strain sequencing project: providing services to taxonomists for standard genome sequencing and annotation.</title>
        <authorList>
            <consortium name="The Broad Institute Genomics Platform"/>
            <consortium name="The Broad Institute Genome Sequencing Center for Infectious Disease"/>
            <person name="Wu L."/>
            <person name="Ma J."/>
        </authorList>
    </citation>
    <scope>NUCLEOTIDE SEQUENCE [LARGE SCALE GENOMIC DNA]</scope>
    <source>
        <strain evidence="6 7">JCM 15749</strain>
    </source>
</reference>
<keyword evidence="7" id="KW-1185">Reference proteome</keyword>
<keyword evidence="3" id="KW-0418">Kinase</keyword>
<evidence type="ECO:0000259" key="4">
    <source>
        <dbReference type="Pfam" id="PF07804"/>
    </source>
</evidence>
<name>A0ABN2VW51_9ACTN</name>
<evidence type="ECO:0000256" key="2">
    <source>
        <dbReference type="ARBA" id="ARBA00022679"/>
    </source>
</evidence>
<dbReference type="PANTHER" id="PTHR37419:SF1">
    <property type="entry name" value="SERINE_THREONINE-PROTEIN KINASE TOXIN HIPA"/>
    <property type="match status" value="1"/>
</dbReference>
<dbReference type="Pfam" id="PF07804">
    <property type="entry name" value="HipA_C"/>
    <property type="match status" value="1"/>
</dbReference>